<dbReference type="EMBL" id="KZ857348">
    <property type="protein sequence ID" value="RDW22823.1"/>
    <property type="molecule type" value="Genomic_DNA"/>
</dbReference>
<reference evidence="1 2" key="1">
    <citation type="submission" date="2018-07" db="EMBL/GenBank/DDBJ databases">
        <title>Draft Genome Assemblies for Five Robust Yarrowia lipolytica Strains Exhibiting High Lipid Production and Pentose Sugar Utilization and Sugar Alcohol Secretion from Undetoxified Lignocellulosic Biomass Hydrolysates.</title>
        <authorList>
            <consortium name="DOE Joint Genome Institute"/>
            <person name="Walker C."/>
            <person name="Ryu S."/>
            <person name="Na H."/>
            <person name="Zane M."/>
            <person name="LaButti K."/>
            <person name="Lipzen A."/>
            <person name="Haridas S."/>
            <person name="Barry K."/>
            <person name="Grigoriev I.V."/>
            <person name="Quarterman J."/>
            <person name="Slininger P."/>
            <person name="Dien B."/>
            <person name="Trinh C.T."/>
        </authorList>
    </citation>
    <scope>NUCLEOTIDE SEQUENCE [LARGE SCALE GENOMIC DNA]</scope>
    <source>
        <strain evidence="1 2">YB392</strain>
    </source>
</reference>
<accession>A0A371BXL0</accession>
<dbReference type="Proteomes" id="UP000256601">
    <property type="component" value="Unassembled WGS sequence"/>
</dbReference>
<proteinExistence type="predicted"/>
<evidence type="ECO:0000313" key="2">
    <source>
        <dbReference type="Proteomes" id="UP000256601"/>
    </source>
</evidence>
<gene>
    <name evidence="1" type="ORF">B0I71DRAFT_136945</name>
</gene>
<name>A0A371BXL0_YARLL</name>
<organism evidence="1 2">
    <name type="scientific">Yarrowia lipolytica</name>
    <name type="common">Candida lipolytica</name>
    <dbReference type="NCBI Taxonomy" id="4952"/>
    <lineage>
        <taxon>Eukaryota</taxon>
        <taxon>Fungi</taxon>
        <taxon>Dikarya</taxon>
        <taxon>Ascomycota</taxon>
        <taxon>Saccharomycotina</taxon>
        <taxon>Dipodascomycetes</taxon>
        <taxon>Dipodascales</taxon>
        <taxon>Dipodascales incertae sedis</taxon>
        <taxon>Yarrowia</taxon>
    </lineage>
</organism>
<dbReference type="AlphaFoldDB" id="A0A371BXL0"/>
<evidence type="ECO:0000313" key="1">
    <source>
        <dbReference type="EMBL" id="RDW22823.1"/>
    </source>
</evidence>
<sequence length="122" mass="13256">MSFWTSGSSNRRPIRRLVANRVFSGLTTACRLAGTPTSRSPSLVKATTEGVVRLPSAFSITLGVLPSMMATAELVVPRSIPMTAPWTFPELNRCWKAGSREVLRAERANLEANIVCSSFLST</sequence>
<protein>
    <submittedName>
        <fullName evidence="1">Uncharacterized protein</fullName>
    </submittedName>
</protein>